<feature type="region of interest" description="Disordered" evidence="1">
    <location>
        <begin position="133"/>
        <end position="165"/>
    </location>
</feature>
<dbReference type="OrthoDB" id="5520974at2"/>
<comment type="caution">
    <text evidence="2">The sequence shown here is derived from an EMBL/GenBank/DDBJ whole genome shotgun (WGS) entry which is preliminary data.</text>
</comment>
<evidence type="ECO:0000313" key="2">
    <source>
        <dbReference type="EMBL" id="EPR44471.1"/>
    </source>
</evidence>
<dbReference type="STRING" id="897.B2D07_00895"/>
<dbReference type="AlphaFoldDB" id="S7U4Q9"/>
<dbReference type="Proteomes" id="UP000014977">
    <property type="component" value="Unassembled WGS sequence"/>
</dbReference>
<dbReference type="RefSeq" id="WP_020875452.1">
    <property type="nucleotide sequence ID" value="NZ_ATHJ01000026.1"/>
</dbReference>
<organism evidence="2 3">
    <name type="scientific">Desulfococcus multivorans DSM 2059</name>
    <dbReference type="NCBI Taxonomy" id="1121405"/>
    <lineage>
        <taxon>Bacteria</taxon>
        <taxon>Pseudomonadati</taxon>
        <taxon>Thermodesulfobacteriota</taxon>
        <taxon>Desulfobacteria</taxon>
        <taxon>Desulfobacterales</taxon>
        <taxon>Desulfococcaceae</taxon>
        <taxon>Desulfococcus</taxon>
    </lineage>
</organism>
<feature type="compositionally biased region" description="Polar residues" evidence="1">
    <location>
        <begin position="150"/>
        <end position="165"/>
    </location>
</feature>
<accession>S7U4Q9</accession>
<keyword evidence="3" id="KW-1185">Reference proteome</keyword>
<evidence type="ECO:0000313" key="3">
    <source>
        <dbReference type="Proteomes" id="UP000014977"/>
    </source>
</evidence>
<protein>
    <submittedName>
        <fullName evidence="2">Uncharacterized protein</fullName>
    </submittedName>
</protein>
<reference evidence="2 3" key="1">
    <citation type="journal article" date="2013" name="Genome Announc.">
        <title>Draft genome sequences for three mercury-methylating, sulfate-reducing bacteria.</title>
        <authorList>
            <person name="Brown S.D."/>
            <person name="Hurt R.A.Jr."/>
            <person name="Gilmour C.C."/>
            <person name="Elias D.A."/>
        </authorList>
    </citation>
    <scope>NUCLEOTIDE SEQUENCE [LARGE SCALE GENOMIC DNA]</scope>
    <source>
        <strain evidence="2 3">DSM 2059</strain>
    </source>
</reference>
<proteinExistence type="predicted"/>
<dbReference type="eggNOG" id="ENOG5033W90">
    <property type="taxonomic scope" value="Bacteria"/>
</dbReference>
<evidence type="ECO:0000256" key="1">
    <source>
        <dbReference type="SAM" id="MobiDB-lite"/>
    </source>
</evidence>
<name>S7U4Q9_DESML</name>
<feature type="region of interest" description="Disordered" evidence="1">
    <location>
        <begin position="1"/>
        <end position="20"/>
    </location>
</feature>
<sequence>MAEREHPGNGKEAFIERSSEEIRQDIAKEKDEISQKVDQIGERIKESLDWREYVKGSPYWAMGAAAGLGYLASRVLKRRTTPMERIMGAIAGEVQNSLGGLVAGAAGPGLIKVTLLGIATKAAAGWIRNAASTEAAGGGGPQPQTGRGSIVSQGMDTQPVVNINP</sequence>
<gene>
    <name evidence="2" type="ORF">dsmv_3804</name>
</gene>
<dbReference type="EMBL" id="ATHJ01000026">
    <property type="protein sequence ID" value="EPR44471.1"/>
    <property type="molecule type" value="Genomic_DNA"/>
</dbReference>